<sequence length="195" mass="22622">MAQRLATEYVKTRLQLTEAEMSKFVQMFADQQITAQVKVIENGNQEFVFQEEAGEEIVLSFERVGKQYISSGSCRVTSLRLTNLMRKAIAEFKGSAIVKRIYATFVMMYTYENGKVIKIVEIKGQHTNVVYEYHDTLGQLENLFRRTEIEREIDMIQDQINHLLDMRNEVPCPSLKGDIDARLTKLTRRLFVLEA</sequence>
<proteinExistence type="predicted"/>
<dbReference type="AlphaFoldDB" id="A0A410X253"/>
<dbReference type="Proteomes" id="UP000288943">
    <property type="component" value="Chromosome"/>
</dbReference>
<protein>
    <submittedName>
        <fullName evidence="2">Non-ribosomal peptide synthetase module</fullName>
    </submittedName>
</protein>
<accession>A0A410X253</accession>
<dbReference type="Proteomes" id="UP001527202">
    <property type="component" value="Unassembled WGS sequence"/>
</dbReference>
<reference evidence="2 3" key="1">
    <citation type="submission" date="2018-01" db="EMBL/GenBank/DDBJ databases">
        <title>The whole genome sequencing and assembly of Paenibacillus chitinolyticus KCCM 41400 strain.</title>
        <authorList>
            <person name="Kim J.-Y."/>
            <person name="Park M.-K."/>
            <person name="Lee Y.-J."/>
            <person name="Yi H."/>
            <person name="Bahn Y.-S."/>
            <person name="Kim J.F."/>
            <person name="Lee D.-W."/>
        </authorList>
    </citation>
    <scope>NUCLEOTIDE SEQUENCE [LARGE SCALE GENOMIC DNA]</scope>
    <source>
        <strain evidence="2 3">KCCM 41400</strain>
    </source>
</reference>
<dbReference type="EMBL" id="CP026520">
    <property type="protein sequence ID" value="QAV20698.1"/>
    <property type="molecule type" value="Genomic_DNA"/>
</dbReference>
<dbReference type="KEGG" id="pchi:PC41400_24650"/>
<evidence type="ECO:0000313" key="2">
    <source>
        <dbReference type="EMBL" id="QAV20698.1"/>
    </source>
</evidence>
<dbReference type="RefSeq" id="WP_042230534.1">
    <property type="nucleotide sequence ID" value="NZ_CP026520.1"/>
</dbReference>
<evidence type="ECO:0000313" key="1">
    <source>
        <dbReference type="EMBL" id="MCY9597499.1"/>
    </source>
</evidence>
<dbReference type="EMBL" id="JAMDMJ010000022">
    <property type="protein sequence ID" value="MCY9597499.1"/>
    <property type="molecule type" value="Genomic_DNA"/>
</dbReference>
<gene>
    <name evidence="1" type="ORF">M5X16_17190</name>
    <name evidence="2" type="ORF">PC41400_24650</name>
</gene>
<name>A0A410X253_9BACL</name>
<evidence type="ECO:0000313" key="3">
    <source>
        <dbReference type="Proteomes" id="UP000288943"/>
    </source>
</evidence>
<organism evidence="2 3">
    <name type="scientific">Paenibacillus chitinolyticus</name>
    <dbReference type="NCBI Taxonomy" id="79263"/>
    <lineage>
        <taxon>Bacteria</taxon>
        <taxon>Bacillati</taxon>
        <taxon>Bacillota</taxon>
        <taxon>Bacilli</taxon>
        <taxon>Bacillales</taxon>
        <taxon>Paenibacillaceae</taxon>
        <taxon>Paenibacillus</taxon>
    </lineage>
</organism>
<reference evidence="1 4" key="2">
    <citation type="submission" date="2022-05" db="EMBL/GenBank/DDBJ databases">
        <title>Genome Sequencing of Bee-Associated Microbes.</title>
        <authorList>
            <person name="Dunlap C."/>
        </authorList>
    </citation>
    <scope>NUCLEOTIDE SEQUENCE [LARGE SCALE GENOMIC DNA]</scope>
    <source>
        <strain evidence="1 4">NRRL B-23120</strain>
    </source>
</reference>
<evidence type="ECO:0000313" key="4">
    <source>
        <dbReference type="Proteomes" id="UP001527202"/>
    </source>
</evidence>
<keyword evidence="4" id="KW-1185">Reference proteome</keyword>
<dbReference type="GeneID" id="95377986"/>
<dbReference type="OrthoDB" id="2880119at2"/>